<evidence type="ECO:0000256" key="4">
    <source>
        <dbReference type="ARBA" id="ARBA00022603"/>
    </source>
</evidence>
<dbReference type="GO" id="GO:0032259">
    <property type="term" value="P:methylation"/>
    <property type="evidence" value="ECO:0007669"/>
    <property type="project" value="UniProtKB-KW"/>
</dbReference>
<dbReference type="Pfam" id="PF08241">
    <property type="entry name" value="Methyltransf_11"/>
    <property type="match status" value="1"/>
</dbReference>
<dbReference type="GO" id="GO:0009102">
    <property type="term" value="P:biotin biosynthetic process"/>
    <property type="evidence" value="ECO:0007669"/>
    <property type="project" value="UniProtKB-UniRule"/>
</dbReference>
<evidence type="ECO:0000259" key="9">
    <source>
        <dbReference type="Pfam" id="PF08241"/>
    </source>
</evidence>
<dbReference type="HAMAP" id="MF_00835">
    <property type="entry name" value="BioC"/>
    <property type="match status" value="1"/>
</dbReference>
<protein>
    <recommendedName>
        <fullName evidence="3 8">Malonyl-[acyl-carrier protein] O-methyltransferase</fullName>
        <shortName evidence="8">Malonyl-ACP O-methyltransferase</shortName>
        <ecNumber evidence="3 8">2.1.1.197</ecNumber>
    </recommendedName>
    <alternativeName>
        <fullName evidence="8">Biotin synthesis protein BioC</fullName>
    </alternativeName>
</protein>
<evidence type="ECO:0000313" key="11">
    <source>
        <dbReference type="Proteomes" id="UP000029577"/>
    </source>
</evidence>
<dbReference type="PANTHER" id="PTHR43861">
    <property type="entry name" value="TRANS-ACONITATE 2-METHYLTRANSFERASE-RELATED"/>
    <property type="match status" value="1"/>
</dbReference>
<dbReference type="EMBL" id="JPKR02000002">
    <property type="protein sequence ID" value="KGD73477.1"/>
    <property type="molecule type" value="Genomic_DNA"/>
</dbReference>
<evidence type="ECO:0000256" key="2">
    <source>
        <dbReference type="ARBA" id="ARBA00004746"/>
    </source>
</evidence>
<organism evidence="10 11">
    <name type="scientific">Tatumella morbirosei</name>
    <dbReference type="NCBI Taxonomy" id="642227"/>
    <lineage>
        <taxon>Bacteria</taxon>
        <taxon>Pseudomonadati</taxon>
        <taxon>Pseudomonadota</taxon>
        <taxon>Gammaproteobacteria</taxon>
        <taxon>Enterobacterales</taxon>
        <taxon>Erwiniaceae</taxon>
        <taxon>Tatumella</taxon>
    </lineage>
</organism>
<evidence type="ECO:0000256" key="7">
    <source>
        <dbReference type="ARBA" id="ARBA00022756"/>
    </source>
</evidence>
<dbReference type="OrthoDB" id="9760689at2"/>
<proteinExistence type="inferred from homology"/>
<evidence type="ECO:0000256" key="6">
    <source>
        <dbReference type="ARBA" id="ARBA00022691"/>
    </source>
</evidence>
<dbReference type="InterPro" id="IPR029063">
    <property type="entry name" value="SAM-dependent_MTases_sf"/>
</dbReference>
<dbReference type="CDD" id="cd02440">
    <property type="entry name" value="AdoMet_MTases"/>
    <property type="match status" value="1"/>
</dbReference>
<dbReference type="NCBIfam" id="TIGR02072">
    <property type="entry name" value="BioC"/>
    <property type="match status" value="1"/>
</dbReference>
<keyword evidence="11" id="KW-1185">Reference proteome</keyword>
<accession>A0A095T9Q8</accession>
<comment type="pathway">
    <text evidence="2 8">Cofactor biosynthesis; biotin biosynthesis.</text>
</comment>
<reference evidence="10" key="1">
    <citation type="submission" date="2014-12" db="EMBL/GenBank/DDBJ databases">
        <title>The draft genome of the Tatumella morbirosei type strain, LMG23360T isolated from pineapple rot.</title>
        <authorList>
            <person name="Smits T.H."/>
            <person name="Palmer M."/>
            <person name="Venter S.N."/>
            <person name="Duffy B."/>
            <person name="Steenkamp E.T."/>
            <person name="Chan W.Y."/>
            <person name="Coutinho T.A."/>
            <person name="Coetzee M.P."/>
            <person name="De Maayer P."/>
        </authorList>
    </citation>
    <scope>NUCLEOTIDE SEQUENCE [LARGE SCALE GENOMIC DNA]</scope>
    <source>
        <strain evidence="10">LMG 23360</strain>
    </source>
</reference>
<keyword evidence="6 8" id="KW-0949">S-adenosyl-L-methionine</keyword>
<dbReference type="GO" id="GO:0008757">
    <property type="term" value="F:S-adenosylmethionine-dependent methyltransferase activity"/>
    <property type="evidence" value="ECO:0007669"/>
    <property type="project" value="InterPro"/>
</dbReference>
<dbReference type="PANTHER" id="PTHR43861:SF1">
    <property type="entry name" value="TRANS-ACONITATE 2-METHYLTRANSFERASE"/>
    <property type="match status" value="1"/>
</dbReference>
<dbReference type="InterPro" id="IPR013216">
    <property type="entry name" value="Methyltransf_11"/>
</dbReference>
<comment type="similarity">
    <text evidence="8">Belongs to the methyltransferase superfamily.</text>
</comment>
<dbReference type="UniPathway" id="UPA00078"/>
<dbReference type="InterPro" id="IPR011814">
    <property type="entry name" value="BioC"/>
</dbReference>
<dbReference type="STRING" id="642227.HA49_09420"/>
<dbReference type="GO" id="GO:0102130">
    <property type="term" value="F:malonyl-CoA methyltransferase activity"/>
    <property type="evidence" value="ECO:0007669"/>
    <property type="project" value="UniProtKB-EC"/>
</dbReference>
<evidence type="ECO:0000256" key="1">
    <source>
        <dbReference type="ARBA" id="ARBA00000852"/>
    </source>
</evidence>
<dbReference type="RefSeq" id="WP_038019622.1">
    <property type="nucleotide sequence ID" value="NZ_JPKR02000002.1"/>
</dbReference>
<dbReference type="AlphaFoldDB" id="A0A095T9Q8"/>
<comment type="caution">
    <text evidence="10">The sequence shown here is derived from an EMBL/GenBank/DDBJ whole genome shotgun (WGS) entry which is preliminary data.</text>
</comment>
<keyword evidence="7 8" id="KW-0093">Biotin biosynthesis</keyword>
<comment type="catalytic activity">
    <reaction evidence="1 8">
        <text>malonyl-[ACP] + S-adenosyl-L-methionine = malonyl-[ACP] methyl ester + S-adenosyl-L-homocysteine</text>
        <dbReference type="Rhea" id="RHEA:17105"/>
        <dbReference type="Rhea" id="RHEA-COMP:9623"/>
        <dbReference type="Rhea" id="RHEA-COMP:9954"/>
        <dbReference type="ChEBI" id="CHEBI:57856"/>
        <dbReference type="ChEBI" id="CHEBI:59789"/>
        <dbReference type="ChEBI" id="CHEBI:78449"/>
        <dbReference type="ChEBI" id="CHEBI:78845"/>
        <dbReference type="EC" id="2.1.1.197"/>
    </reaction>
</comment>
<feature type="domain" description="Methyltransferase type 11" evidence="9">
    <location>
        <begin position="56"/>
        <end position="147"/>
    </location>
</feature>
<sequence length="258" mass="28588">MHWEADEQPTIPVNKSAIGRAFGRAAENYEQYATLQKITGDRLLILADLPKKGRVLDAGCGSGKYSRYFSGQGYQVTALDISAEMLRTARERDPQPCYLQADIDALPVRTQSFDVIWSNLALQWSADLKKALGKLRLALTPGGSLCFSTVAAGSLPEVDQAWRALDNTSHINQFLSPGEIARAAEGYGIRLYHEQITLRFPSVRAALWSLKGVGASYLHRRDEGLPLTRQRLALLDAGWPKDSQGYRLSYQIVYGVSE</sequence>
<name>A0A095T9Q8_9GAMM</name>
<evidence type="ECO:0000256" key="3">
    <source>
        <dbReference type="ARBA" id="ARBA00012327"/>
    </source>
</evidence>
<gene>
    <name evidence="8" type="primary">bioC</name>
    <name evidence="10" type="ORF">HA49_09420</name>
</gene>
<evidence type="ECO:0000256" key="8">
    <source>
        <dbReference type="HAMAP-Rule" id="MF_00835"/>
    </source>
</evidence>
<dbReference type="SUPFAM" id="SSF53335">
    <property type="entry name" value="S-adenosyl-L-methionine-dependent methyltransferases"/>
    <property type="match status" value="1"/>
</dbReference>
<dbReference type="Proteomes" id="UP000029577">
    <property type="component" value="Unassembled WGS sequence"/>
</dbReference>
<dbReference type="eggNOG" id="COG2226">
    <property type="taxonomic scope" value="Bacteria"/>
</dbReference>
<evidence type="ECO:0000256" key="5">
    <source>
        <dbReference type="ARBA" id="ARBA00022679"/>
    </source>
</evidence>
<dbReference type="EC" id="2.1.1.197" evidence="3 8"/>
<comment type="function">
    <text evidence="8">Converts the free carboxyl group of a malonyl-thioester to its methyl ester by transfer of a methyl group from S-adenosyl-L-methionine (SAM). It allows to synthesize pimeloyl-ACP via the fatty acid synthetic pathway.</text>
</comment>
<keyword evidence="5 8" id="KW-0808">Transferase</keyword>
<dbReference type="Gene3D" id="3.40.50.150">
    <property type="entry name" value="Vaccinia Virus protein VP39"/>
    <property type="match status" value="1"/>
</dbReference>
<evidence type="ECO:0000313" key="10">
    <source>
        <dbReference type="EMBL" id="KGD73477.1"/>
    </source>
</evidence>
<keyword evidence="4 8" id="KW-0489">Methyltransferase</keyword>
<dbReference type="GO" id="GO:0010340">
    <property type="term" value="F:carboxyl-O-methyltransferase activity"/>
    <property type="evidence" value="ECO:0007669"/>
    <property type="project" value="UniProtKB-UniRule"/>
</dbReference>